<evidence type="ECO:0000256" key="1">
    <source>
        <dbReference type="SAM" id="SignalP"/>
    </source>
</evidence>
<reference evidence="2 3" key="1">
    <citation type="submission" date="2014-02" db="EMBL/GenBank/DDBJ databases">
        <title>Vibrio fortis Dalian14 Genome Sequencing.</title>
        <authorList>
            <person name="Wang Y."/>
            <person name="Song L."/>
            <person name="Liu G."/>
            <person name="Ding J."/>
        </authorList>
    </citation>
    <scope>NUCLEOTIDE SEQUENCE [LARGE SCALE GENOMIC DNA]</scope>
    <source>
        <strain evidence="2 3">Dalian14</strain>
    </source>
</reference>
<gene>
    <name evidence="2" type="ORF">VFDL14_02720</name>
</gene>
<dbReference type="AlphaFoldDB" id="A0A066UPT8"/>
<organism evidence="2 3">
    <name type="scientific">Vibrio fortis</name>
    <dbReference type="NCBI Taxonomy" id="212667"/>
    <lineage>
        <taxon>Bacteria</taxon>
        <taxon>Pseudomonadati</taxon>
        <taxon>Pseudomonadota</taxon>
        <taxon>Gammaproteobacteria</taxon>
        <taxon>Vibrionales</taxon>
        <taxon>Vibrionaceae</taxon>
        <taxon>Vibrio</taxon>
    </lineage>
</organism>
<accession>A0A066UPT8</accession>
<dbReference type="RefSeq" id="WP_419177369.1">
    <property type="nucleotide sequence ID" value="NZ_JFFR01000025.1"/>
</dbReference>
<protein>
    <recommendedName>
        <fullName evidence="4">DUF2927 domain-containing protein</fullName>
    </recommendedName>
</protein>
<comment type="caution">
    <text evidence="2">The sequence shown here is derived from an EMBL/GenBank/DDBJ whole genome shotgun (WGS) entry which is preliminary data.</text>
</comment>
<dbReference type="STRING" id="212667.VFDL14_02720"/>
<sequence length="259" mass="29397">MKLYMFYIYSLFIALFSNPTQATGLTWLDPSFVERAFYSVALEHEYTSGNHPLAKWNQPIRIWLDHRVGDEALHQELTELHVQHLAQITGLSIEFVSKQSQANVHWIYTRESKWTKEAKSALNLRSTQHLNTAICTAGYTTNATGHIVSAAIVIPVDLARSRGKLLACVVEEITQALGLPNDSEHAYPSIFNDHTPEELLAPLDVVLLKLLYEPDLKAGMTLSEVKPVVKRLLREYQKEEILKGATKEARQAPLYELFR</sequence>
<evidence type="ECO:0008006" key="4">
    <source>
        <dbReference type="Google" id="ProtNLM"/>
    </source>
</evidence>
<evidence type="ECO:0000313" key="2">
    <source>
        <dbReference type="EMBL" id="KDN27912.1"/>
    </source>
</evidence>
<feature type="chain" id="PRO_5001627396" description="DUF2927 domain-containing protein" evidence="1">
    <location>
        <begin position="23"/>
        <end position="259"/>
    </location>
</feature>
<keyword evidence="3" id="KW-1185">Reference proteome</keyword>
<proteinExistence type="predicted"/>
<dbReference type="EMBL" id="JFFR01000025">
    <property type="protein sequence ID" value="KDN27912.1"/>
    <property type="molecule type" value="Genomic_DNA"/>
</dbReference>
<dbReference type="Proteomes" id="UP000027219">
    <property type="component" value="Unassembled WGS sequence"/>
</dbReference>
<keyword evidence="1" id="KW-0732">Signal</keyword>
<dbReference type="Pfam" id="PF11150">
    <property type="entry name" value="DUF2927"/>
    <property type="match status" value="1"/>
</dbReference>
<feature type="signal peptide" evidence="1">
    <location>
        <begin position="1"/>
        <end position="22"/>
    </location>
</feature>
<evidence type="ECO:0000313" key="3">
    <source>
        <dbReference type="Proteomes" id="UP000027219"/>
    </source>
</evidence>
<name>A0A066UPT8_9VIBR</name>
<dbReference type="InterPro" id="IPR021323">
    <property type="entry name" value="DUF2927"/>
</dbReference>